<dbReference type="EMBL" id="JBEPMK010000001">
    <property type="protein sequence ID" value="MET3643408.1"/>
    <property type="molecule type" value="Genomic_DNA"/>
</dbReference>
<keyword evidence="2" id="KW-1185">Reference proteome</keyword>
<comment type="caution">
    <text evidence="1">The sequence shown here is derived from an EMBL/GenBank/DDBJ whole genome shotgun (WGS) entry which is preliminary data.</text>
</comment>
<proteinExistence type="predicted"/>
<dbReference type="InterPro" id="IPR015947">
    <property type="entry name" value="PUA-like_sf"/>
</dbReference>
<name>A0ABV2JKK6_9STRE</name>
<reference evidence="1 2" key="1">
    <citation type="submission" date="2024-06" db="EMBL/GenBank/DDBJ databases">
        <title>Genomic Encyclopedia of Type Strains, Phase IV (KMG-IV): sequencing the most valuable type-strain genomes for metagenomic binning, comparative biology and taxonomic classification.</title>
        <authorList>
            <person name="Goeker M."/>
        </authorList>
    </citation>
    <scope>NUCLEOTIDE SEQUENCE [LARGE SCALE GENOMIC DNA]</scope>
    <source>
        <strain evidence="1 2">DSM 15349</strain>
    </source>
</reference>
<protein>
    <submittedName>
        <fullName evidence="1">DNA-binding protein (MmcQ/YjbR family)</fullName>
    </submittedName>
</protein>
<dbReference type="InterPro" id="IPR038056">
    <property type="entry name" value="YjbR-like_sf"/>
</dbReference>
<dbReference type="Proteomes" id="UP001549055">
    <property type="component" value="Unassembled WGS sequence"/>
</dbReference>
<dbReference type="GO" id="GO:0003677">
    <property type="term" value="F:DNA binding"/>
    <property type="evidence" value="ECO:0007669"/>
    <property type="project" value="UniProtKB-KW"/>
</dbReference>
<dbReference type="InterPro" id="IPR007351">
    <property type="entry name" value="YjbR"/>
</dbReference>
<evidence type="ECO:0000313" key="2">
    <source>
        <dbReference type="Proteomes" id="UP001549055"/>
    </source>
</evidence>
<evidence type="ECO:0000313" key="1">
    <source>
        <dbReference type="EMBL" id="MET3643408.1"/>
    </source>
</evidence>
<dbReference type="PANTHER" id="PTHR35145">
    <property type="entry name" value="CYTOPLASMIC PROTEIN-RELATED"/>
    <property type="match status" value="1"/>
</dbReference>
<keyword evidence="1" id="KW-0238">DNA-binding</keyword>
<dbReference type="Pfam" id="PF04237">
    <property type="entry name" value="YjbR"/>
    <property type="match status" value="1"/>
</dbReference>
<accession>A0ABV2JKK6</accession>
<dbReference type="SUPFAM" id="SSF88697">
    <property type="entry name" value="PUA domain-like"/>
    <property type="match status" value="1"/>
</dbReference>
<organism evidence="1 2">
    <name type="scientific">Streptococcus gallinaceus</name>
    <dbReference type="NCBI Taxonomy" id="165758"/>
    <lineage>
        <taxon>Bacteria</taxon>
        <taxon>Bacillati</taxon>
        <taxon>Bacillota</taxon>
        <taxon>Bacilli</taxon>
        <taxon>Lactobacillales</taxon>
        <taxon>Streptococcaceae</taxon>
        <taxon>Streptococcus</taxon>
    </lineage>
</organism>
<dbReference type="PANTHER" id="PTHR35145:SF1">
    <property type="entry name" value="CYTOPLASMIC PROTEIN"/>
    <property type="match status" value="1"/>
</dbReference>
<dbReference type="RefSeq" id="WP_354279421.1">
    <property type="nucleotide sequence ID" value="NZ_JBEPMK010000001.1"/>
</dbReference>
<gene>
    <name evidence="1" type="ORF">ABID27_000025</name>
</gene>
<dbReference type="InterPro" id="IPR058532">
    <property type="entry name" value="YjbR/MT2646/Rv2570-like"/>
</dbReference>
<sequence>MTIEEEMFKGKEINRGSLLAFGFVRDGADYFYKEEMLDGAFQAQVWLRADGSVHSRVWDLDLEEEYTAFRVSQVRGAFVGQVRQAYTAVLEKIVAACSHEKLAISQQGIRLVEYIAKEWGDVSDRPFEKHPQYFSYRVAGKWYALVFPLQMGKLDSTVVDREVEVVNIKVPAEKMEQVLALPSVYPSYHMSKKSWVSVVLDDGLSDAELFSLLAASRSLTAPKGYYPSSGPDYWLIPANPKVFDLDAEFAEHKIVYWTQKATIQKGDLVAMYVTSPAQELRYLCKVLASQVPNTLYPEEGKKSLMQVELIHTFLSQEFPLERMKELGVKSVRGPRRMTKVLAEAVEESLKHNKP</sequence>
<dbReference type="Gene3D" id="3.90.1150.30">
    <property type="match status" value="1"/>
</dbReference>
<dbReference type="SUPFAM" id="SSF142906">
    <property type="entry name" value="YjbR-like"/>
    <property type="match status" value="1"/>
</dbReference>